<organism evidence="9 10">
    <name type="scientific">Herbaspirillum chlorophenolicum</name>
    <dbReference type="NCBI Taxonomy" id="211589"/>
    <lineage>
        <taxon>Bacteria</taxon>
        <taxon>Pseudomonadati</taxon>
        <taxon>Pseudomonadota</taxon>
        <taxon>Betaproteobacteria</taxon>
        <taxon>Burkholderiales</taxon>
        <taxon>Oxalobacteraceae</taxon>
        <taxon>Herbaspirillum</taxon>
    </lineage>
</organism>
<proteinExistence type="predicted"/>
<dbReference type="SUPFAM" id="SSF55073">
    <property type="entry name" value="Nucleotide cyclase"/>
    <property type="match status" value="1"/>
</dbReference>
<evidence type="ECO:0000256" key="6">
    <source>
        <dbReference type="SAM" id="Phobius"/>
    </source>
</evidence>
<comment type="caution">
    <text evidence="9">The sequence shown here is derived from an EMBL/GenBank/DDBJ whole genome shotgun (WGS) entry which is preliminary data.</text>
</comment>
<reference evidence="9 10" key="1">
    <citation type="submission" date="2024-10" db="EMBL/GenBank/DDBJ databases">
        <title>The Natural Products Discovery Center: Release of the First 8490 Sequenced Strains for Exploring Actinobacteria Biosynthetic Diversity.</title>
        <authorList>
            <person name="Kalkreuter E."/>
            <person name="Kautsar S.A."/>
            <person name="Yang D."/>
            <person name="Bader C.D."/>
            <person name="Teijaro C.N."/>
            <person name="Fluegel L."/>
            <person name="Davis C.M."/>
            <person name="Simpson J.R."/>
            <person name="Lauterbach L."/>
            <person name="Steele A.D."/>
            <person name="Gui C."/>
            <person name="Meng S."/>
            <person name="Li G."/>
            <person name="Viehrig K."/>
            <person name="Ye F."/>
            <person name="Su P."/>
            <person name="Kiefer A.F."/>
            <person name="Nichols A."/>
            <person name="Cepeda A.J."/>
            <person name="Yan W."/>
            <person name="Fan B."/>
            <person name="Jiang Y."/>
            <person name="Adhikari A."/>
            <person name="Zheng C.-J."/>
            <person name="Schuster L."/>
            <person name="Cowan T.M."/>
            <person name="Smanski M.J."/>
            <person name="Chevrette M.G."/>
            <person name="De Carvalho L.P.S."/>
            <person name="Shen B."/>
        </authorList>
    </citation>
    <scope>NUCLEOTIDE SEQUENCE [LARGE SCALE GENOMIC DNA]</scope>
    <source>
        <strain evidence="9 10">NPDC087045</strain>
    </source>
</reference>
<feature type="domain" description="HAMP" evidence="7">
    <location>
        <begin position="369"/>
        <end position="421"/>
    </location>
</feature>
<dbReference type="InterPro" id="IPR043128">
    <property type="entry name" value="Rev_trsase/Diguanyl_cyclase"/>
</dbReference>
<dbReference type="InterPro" id="IPR052163">
    <property type="entry name" value="DGC-Regulatory_Protein"/>
</dbReference>
<dbReference type="InterPro" id="IPR000160">
    <property type="entry name" value="GGDEF_dom"/>
</dbReference>
<dbReference type="InterPro" id="IPR003660">
    <property type="entry name" value="HAMP_dom"/>
</dbReference>
<dbReference type="SMART" id="SM00267">
    <property type="entry name" value="GGDEF"/>
    <property type="match status" value="1"/>
</dbReference>
<dbReference type="InterPro" id="IPR029787">
    <property type="entry name" value="Nucleotide_cyclase"/>
</dbReference>
<dbReference type="Pfam" id="PF02743">
    <property type="entry name" value="dCache_1"/>
    <property type="match status" value="1"/>
</dbReference>
<dbReference type="SMART" id="SM00304">
    <property type="entry name" value="HAMP"/>
    <property type="match status" value="1"/>
</dbReference>
<keyword evidence="9" id="KW-0808">Transferase</keyword>
<sequence length="592" mass="65500">MIPILRSSRSLAKVLVFPFVALITVLSLLIGGLSYFVGSRAVVSVAEQMLDQTASRVALTVQHHIDGATSVLESAFPRDLPAPPDLNSSLDAIRARFWSATSLHPDLSNYVFYGNRNGDFVGLFRYAPKDAELRVKYSSLSYRSAYRMSSINGLLGMSKNDETDFDPRKRPWYQTSQDAERDTWSDIYINFWDKDLVATRSRRVLNAEGEFEGVVGTDVSLNALNDFVRSLHVSPRGIAFIMEANGNLIASSDGQNTQAGQAGQIGRLRADASENSIIRNAYGSLQKYLSEEAVLGKAHNTFTFKDNDGELIYGAYSWVRDNAGLSWVTVVAVPRGDFLSMLDKNVLWTIAISLLAVSMALVLGLTIVHWVVRDVRRLSRAAKLIGKGQMNVALNIERQDEIGQLADSFMEMHKELSTDKLTGVTSRAALLRYLDAAVHNRNNRKQREQHASFTLMFIDLNRFKAINDTLGHEYGDQTLIEVGQRFLSIVREDDIVSRFGGDEFVLIFWGVTDPAFADNMKKKIADALAPPLQCLQDVEGAQDMTVGASIGVSFYPQNGNDVETLIKLADHGMYKDKEAGRKGPTGAGLPPL</sequence>
<dbReference type="NCBIfam" id="TIGR00254">
    <property type="entry name" value="GGDEF"/>
    <property type="match status" value="1"/>
</dbReference>
<dbReference type="GO" id="GO:0052621">
    <property type="term" value="F:diguanylate cyclase activity"/>
    <property type="evidence" value="ECO:0007669"/>
    <property type="project" value="UniProtKB-EC"/>
</dbReference>
<comment type="subcellular location">
    <subcellularLocation>
        <location evidence="1">Cell membrane</location>
        <topology evidence="1">Multi-pass membrane protein</topology>
    </subcellularLocation>
</comment>
<dbReference type="PANTHER" id="PTHR46663:SF2">
    <property type="entry name" value="GGDEF DOMAIN-CONTAINING PROTEIN"/>
    <property type="match status" value="1"/>
</dbReference>
<dbReference type="RefSeq" id="WP_402699339.1">
    <property type="nucleotide sequence ID" value="NZ_JBIUZV010000003.1"/>
</dbReference>
<name>A0ABW8EW17_9BURK</name>
<dbReference type="CDD" id="cd18774">
    <property type="entry name" value="PDC2_HK_sensor"/>
    <property type="match status" value="1"/>
</dbReference>
<dbReference type="PROSITE" id="PS50887">
    <property type="entry name" value="GGDEF"/>
    <property type="match status" value="1"/>
</dbReference>
<evidence type="ECO:0000256" key="5">
    <source>
        <dbReference type="ARBA" id="ARBA00023136"/>
    </source>
</evidence>
<dbReference type="InterPro" id="IPR029151">
    <property type="entry name" value="Sensor-like_sf"/>
</dbReference>
<evidence type="ECO:0000256" key="3">
    <source>
        <dbReference type="ARBA" id="ARBA00022692"/>
    </source>
</evidence>
<feature type="domain" description="GGDEF" evidence="8">
    <location>
        <begin position="451"/>
        <end position="589"/>
    </location>
</feature>
<dbReference type="InterPro" id="IPR033479">
    <property type="entry name" value="dCache_1"/>
</dbReference>
<dbReference type="EC" id="2.7.7.65" evidence="9"/>
<accession>A0ABW8EW17</accession>
<evidence type="ECO:0000256" key="1">
    <source>
        <dbReference type="ARBA" id="ARBA00004651"/>
    </source>
</evidence>
<dbReference type="Gene3D" id="6.10.340.10">
    <property type="match status" value="1"/>
</dbReference>
<dbReference type="EMBL" id="JBIUZV010000003">
    <property type="protein sequence ID" value="MFJ3045641.1"/>
    <property type="molecule type" value="Genomic_DNA"/>
</dbReference>
<dbReference type="Pfam" id="PF00990">
    <property type="entry name" value="GGDEF"/>
    <property type="match status" value="1"/>
</dbReference>
<dbReference type="SUPFAM" id="SSF158472">
    <property type="entry name" value="HAMP domain-like"/>
    <property type="match status" value="1"/>
</dbReference>
<evidence type="ECO:0000313" key="9">
    <source>
        <dbReference type="EMBL" id="MFJ3045641.1"/>
    </source>
</evidence>
<keyword evidence="2" id="KW-1003">Cell membrane</keyword>
<evidence type="ECO:0000259" key="7">
    <source>
        <dbReference type="PROSITE" id="PS50885"/>
    </source>
</evidence>
<evidence type="ECO:0000256" key="2">
    <source>
        <dbReference type="ARBA" id="ARBA00022475"/>
    </source>
</evidence>
<dbReference type="SUPFAM" id="SSF103190">
    <property type="entry name" value="Sensory domain-like"/>
    <property type="match status" value="1"/>
</dbReference>
<dbReference type="Pfam" id="PF00672">
    <property type="entry name" value="HAMP"/>
    <property type="match status" value="1"/>
</dbReference>
<dbReference type="CDD" id="cd06225">
    <property type="entry name" value="HAMP"/>
    <property type="match status" value="1"/>
</dbReference>
<keyword evidence="4 6" id="KW-1133">Transmembrane helix</keyword>
<evidence type="ECO:0000259" key="8">
    <source>
        <dbReference type="PROSITE" id="PS50887"/>
    </source>
</evidence>
<keyword evidence="10" id="KW-1185">Reference proteome</keyword>
<dbReference type="CDD" id="cd01949">
    <property type="entry name" value="GGDEF"/>
    <property type="match status" value="1"/>
</dbReference>
<evidence type="ECO:0000313" key="10">
    <source>
        <dbReference type="Proteomes" id="UP001617427"/>
    </source>
</evidence>
<feature type="transmembrane region" description="Helical" evidence="6">
    <location>
        <begin position="346"/>
        <end position="372"/>
    </location>
</feature>
<gene>
    <name evidence="9" type="ORF">ACIPEN_07430</name>
</gene>
<keyword evidence="9" id="KW-0548">Nucleotidyltransferase</keyword>
<dbReference type="PROSITE" id="PS50885">
    <property type="entry name" value="HAMP"/>
    <property type="match status" value="1"/>
</dbReference>
<protein>
    <submittedName>
        <fullName evidence="9">Diguanylate cyclase domain-containing protein</fullName>
        <ecNumber evidence="9">2.7.7.65</ecNumber>
    </submittedName>
</protein>
<dbReference type="PANTHER" id="PTHR46663">
    <property type="entry name" value="DIGUANYLATE CYCLASE DGCT-RELATED"/>
    <property type="match status" value="1"/>
</dbReference>
<evidence type="ECO:0000256" key="4">
    <source>
        <dbReference type="ARBA" id="ARBA00022989"/>
    </source>
</evidence>
<dbReference type="Gene3D" id="3.30.70.270">
    <property type="match status" value="1"/>
</dbReference>
<keyword evidence="3 6" id="KW-0812">Transmembrane</keyword>
<dbReference type="Gene3D" id="3.30.450.20">
    <property type="entry name" value="PAS domain"/>
    <property type="match status" value="1"/>
</dbReference>
<feature type="transmembrane region" description="Helical" evidence="6">
    <location>
        <begin position="12"/>
        <end position="37"/>
    </location>
</feature>
<keyword evidence="5 6" id="KW-0472">Membrane</keyword>
<dbReference type="Proteomes" id="UP001617427">
    <property type="component" value="Unassembled WGS sequence"/>
</dbReference>